<feature type="domain" description="At1g61320/AtMIF1 LRR" evidence="1">
    <location>
        <begin position="93"/>
        <end position="369"/>
    </location>
</feature>
<dbReference type="Proteomes" id="UP000288805">
    <property type="component" value="Unassembled WGS sequence"/>
</dbReference>
<evidence type="ECO:0000259" key="1">
    <source>
        <dbReference type="Pfam" id="PF23622"/>
    </source>
</evidence>
<dbReference type="PANTHER" id="PTHR34145:SF53">
    <property type="entry name" value="LEUCINE-RICH REPEAT DOMAIN SUPERFAMILY"/>
    <property type="match status" value="1"/>
</dbReference>
<evidence type="ECO:0000313" key="2">
    <source>
        <dbReference type="EMBL" id="RVW39790.1"/>
    </source>
</evidence>
<dbReference type="SUPFAM" id="SSF81383">
    <property type="entry name" value="F-box domain"/>
    <property type="match status" value="1"/>
</dbReference>
<reference evidence="2 3" key="1">
    <citation type="journal article" date="2018" name="PLoS Genet.">
        <title>Population sequencing reveals clonal diversity and ancestral inbreeding in the grapevine cultivar Chardonnay.</title>
        <authorList>
            <person name="Roach M.J."/>
            <person name="Johnson D.L."/>
            <person name="Bohlmann J."/>
            <person name="van Vuuren H.J."/>
            <person name="Jones S.J."/>
            <person name="Pretorius I.S."/>
            <person name="Schmidt S.A."/>
            <person name="Borneman A.R."/>
        </authorList>
    </citation>
    <scope>NUCLEOTIDE SEQUENCE [LARGE SCALE GENOMIC DNA]</scope>
    <source>
        <strain evidence="3">cv. Chardonnay</strain>
        <tissue evidence="2">Leaf</tissue>
    </source>
</reference>
<organism evidence="2 3">
    <name type="scientific">Vitis vinifera</name>
    <name type="common">Grape</name>
    <dbReference type="NCBI Taxonomy" id="29760"/>
    <lineage>
        <taxon>Eukaryota</taxon>
        <taxon>Viridiplantae</taxon>
        <taxon>Streptophyta</taxon>
        <taxon>Embryophyta</taxon>
        <taxon>Tracheophyta</taxon>
        <taxon>Spermatophyta</taxon>
        <taxon>Magnoliopsida</taxon>
        <taxon>eudicotyledons</taxon>
        <taxon>Gunneridae</taxon>
        <taxon>Pentapetalae</taxon>
        <taxon>rosids</taxon>
        <taxon>Vitales</taxon>
        <taxon>Vitaceae</taxon>
        <taxon>Viteae</taxon>
        <taxon>Vitis</taxon>
    </lineage>
</organism>
<evidence type="ECO:0000313" key="3">
    <source>
        <dbReference type="Proteomes" id="UP000288805"/>
    </source>
</evidence>
<dbReference type="Gene3D" id="3.80.10.10">
    <property type="entry name" value="Ribonuclease Inhibitor"/>
    <property type="match status" value="1"/>
</dbReference>
<protein>
    <submittedName>
        <fullName evidence="2">F-box protein</fullName>
    </submittedName>
</protein>
<dbReference type="AlphaFoldDB" id="A0A438DWL0"/>
<dbReference type="InterPro" id="IPR055357">
    <property type="entry name" value="LRR_At1g61320_AtMIF1"/>
</dbReference>
<accession>A0A438DWL0</accession>
<comment type="caution">
    <text evidence="2">The sequence shown here is derived from an EMBL/GenBank/DDBJ whole genome shotgun (WGS) entry which is preliminary data.</text>
</comment>
<sequence length="554" mass="63335">MQSGADKSLVNMEKEEPTDLISSLPQEIIRCIVSLLPLKDAARTSVLSGRGDCLIMEDGWVILATKVDLNFSGGGHTTWVRDFRLKLDVGPPCPVHKISQASCFASLKNLHFESVSFLAEDIVPALFSNCLLLESLRFVKCRDLRSIDVEAASSFRSFEMVDCPNVASITLSAPNLKSFRYGGILPSIQINKGSNLVDSILDFIQSPANYEFDTEQLISLLADLKEVEILTLSGWLLQCLCLAGVIFNKLDFQFNKLKELWWKGSSMDREKRDSMSCFLNITPSLERLFIDIEPQLRSIPTPIFHQYWHEPHLWMDYATVKSNASPLKHLSMVSISGFTRKLDEVILMDLLFEKAVILQRMIVKSRENNCWRVVKIPKSPMHQAWRRQWTFSVASQENKYLYGFIEDDCSHPSPKHGEMLSMTVISPENHSWSVAKVPLSQLKQTSRSFPKQMVVSASNKSRPQDFRSLSLDFQFNKLKELWWKGPSMDRETRDSMSCFLNITPSLERLNRSSSQFRLPIFHQYWHEPHLWMDYATVKFNASPLKHLSIVSIAG</sequence>
<proteinExistence type="predicted"/>
<dbReference type="Pfam" id="PF23622">
    <property type="entry name" value="LRR_At1g61320_AtMIF1"/>
    <property type="match status" value="1"/>
</dbReference>
<dbReference type="EMBL" id="QGNW01001471">
    <property type="protein sequence ID" value="RVW39790.1"/>
    <property type="molecule type" value="Genomic_DNA"/>
</dbReference>
<dbReference type="InterPro" id="IPR053772">
    <property type="entry name" value="At1g61320/At1g61330-like"/>
</dbReference>
<dbReference type="PANTHER" id="PTHR34145">
    <property type="entry name" value="OS02G0105600 PROTEIN"/>
    <property type="match status" value="1"/>
</dbReference>
<dbReference type="InterPro" id="IPR036047">
    <property type="entry name" value="F-box-like_dom_sf"/>
</dbReference>
<gene>
    <name evidence="2" type="primary">VvCHDh000409_12</name>
    <name evidence="2" type="ORF">CK203_074648</name>
</gene>
<name>A0A438DWL0_VITVI</name>
<dbReference type="InterPro" id="IPR032675">
    <property type="entry name" value="LRR_dom_sf"/>
</dbReference>